<dbReference type="Proteomes" id="UP001060170">
    <property type="component" value="Chromosome 18"/>
</dbReference>
<reference evidence="2" key="1">
    <citation type="journal article" date="2018" name="BMC Genomics">
        <title>Genomic insights into host adaptation between the wheat stripe rust pathogen (Puccinia striiformis f. sp. tritici) and the barley stripe rust pathogen (Puccinia striiformis f. sp. hordei).</title>
        <authorList>
            <person name="Xia C."/>
            <person name="Wang M."/>
            <person name="Yin C."/>
            <person name="Cornejo O.E."/>
            <person name="Hulbert S.H."/>
            <person name="Chen X."/>
        </authorList>
    </citation>
    <scope>NUCLEOTIDE SEQUENCE [LARGE SCALE GENOMIC DNA]</scope>
    <source>
        <strain evidence="2">93-210</strain>
    </source>
</reference>
<accession>A0ACC0DQ33</accession>
<name>A0ACC0DQ33_9BASI</name>
<evidence type="ECO:0000313" key="1">
    <source>
        <dbReference type="EMBL" id="KAI7935834.1"/>
    </source>
</evidence>
<reference evidence="2" key="2">
    <citation type="journal article" date="2018" name="Mol. Plant Microbe Interact.">
        <title>Genome sequence resources for the wheat stripe rust pathogen (Puccinia striiformis f. sp. tritici) and the barley stripe rust pathogen (Puccinia striiformis f. sp. hordei).</title>
        <authorList>
            <person name="Xia C."/>
            <person name="Wang M."/>
            <person name="Yin C."/>
            <person name="Cornejo O.E."/>
            <person name="Hulbert S.H."/>
            <person name="Chen X."/>
        </authorList>
    </citation>
    <scope>NUCLEOTIDE SEQUENCE [LARGE SCALE GENOMIC DNA]</scope>
    <source>
        <strain evidence="2">93-210</strain>
    </source>
</reference>
<sequence>MKISDWFSIVAVLLVQGKGLPGELSRCASIKGYEHPTCVEWTYGVATVSLIPPPWDKYIGLDCSRTYHNRQTCCKVKVDKEIVKPTQWWPDNCRNVDGSAIKTKIP</sequence>
<evidence type="ECO:0000313" key="2">
    <source>
        <dbReference type="Proteomes" id="UP001060170"/>
    </source>
</evidence>
<comment type="caution">
    <text evidence="1">The sequence shown here is derived from an EMBL/GenBank/DDBJ whole genome shotgun (WGS) entry which is preliminary data.</text>
</comment>
<proteinExistence type="predicted"/>
<organism evidence="1 2">
    <name type="scientific">Puccinia striiformis f. sp. tritici</name>
    <dbReference type="NCBI Taxonomy" id="168172"/>
    <lineage>
        <taxon>Eukaryota</taxon>
        <taxon>Fungi</taxon>
        <taxon>Dikarya</taxon>
        <taxon>Basidiomycota</taxon>
        <taxon>Pucciniomycotina</taxon>
        <taxon>Pucciniomycetes</taxon>
        <taxon>Pucciniales</taxon>
        <taxon>Pucciniaceae</taxon>
        <taxon>Puccinia</taxon>
    </lineage>
</organism>
<gene>
    <name evidence="1" type="ORF">MJO28_016705</name>
</gene>
<keyword evidence="2" id="KW-1185">Reference proteome</keyword>
<dbReference type="EMBL" id="CM045882">
    <property type="protein sequence ID" value="KAI7935834.1"/>
    <property type="molecule type" value="Genomic_DNA"/>
</dbReference>
<reference evidence="1 2" key="3">
    <citation type="journal article" date="2022" name="Microbiol. Spectr.">
        <title>Folding features and dynamics of 3D genome architecture in plant fungal pathogens.</title>
        <authorList>
            <person name="Xia C."/>
        </authorList>
    </citation>
    <scope>NUCLEOTIDE SEQUENCE [LARGE SCALE GENOMIC DNA]</scope>
    <source>
        <strain evidence="1 2">93-210</strain>
    </source>
</reference>
<protein>
    <submittedName>
        <fullName evidence="1">Uncharacterized protein</fullName>
    </submittedName>
</protein>